<dbReference type="EMBL" id="QJKF01000032">
    <property type="protein sequence ID" value="PXX52617.1"/>
    <property type="molecule type" value="Genomic_DNA"/>
</dbReference>
<comment type="caution">
    <text evidence="1">The sequence shown here is derived from an EMBL/GenBank/DDBJ whole genome shotgun (WGS) entry which is preliminary data.</text>
</comment>
<proteinExistence type="predicted"/>
<sequence>MFGLDDRRPLPTATLDESGTLLRGNERRASHDVSWGCALQAAYRDVLVI</sequence>
<name>A0A318JN35_9NOCA</name>
<gene>
    <name evidence="1" type="ORF">DFR70_1322</name>
</gene>
<keyword evidence="2" id="KW-1185">Reference proteome</keyword>
<reference evidence="1 2" key="1">
    <citation type="submission" date="2018-05" db="EMBL/GenBank/DDBJ databases">
        <title>Genomic Encyclopedia of Type Strains, Phase IV (KMG-IV): sequencing the most valuable type-strain genomes for metagenomic binning, comparative biology and taxonomic classification.</title>
        <authorList>
            <person name="Goeker M."/>
        </authorList>
    </citation>
    <scope>NUCLEOTIDE SEQUENCE [LARGE SCALE GENOMIC DNA]</scope>
    <source>
        <strain evidence="1 2">DSM 44704</strain>
    </source>
</reference>
<protein>
    <submittedName>
        <fullName evidence="1">Uncharacterized protein</fullName>
    </submittedName>
</protein>
<dbReference type="Proteomes" id="UP000247569">
    <property type="component" value="Unassembled WGS sequence"/>
</dbReference>
<accession>A0A318JN35</accession>
<dbReference type="AlphaFoldDB" id="A0A318JN35"/>
<evidence type="ECO:0000313" key="1">
    <source>
        <dbReference type="EMBL" id="PXX52617.1"/>
    </source>
</evidence>
<organism evidence="1 2">
    <name type="scientific">Nocardia tenerifensis</name>
    <dbReference type="NCBI Taxonomy" id="228006"/>
    <lineage>
        <taxon>Bacteria</taxon>
        <taxon>Bacillati</taxon>
        <taxon>Actinomycetota</taxon>
        <taxon>Actinomycetes</taxon>
        <taxon>Mycobacteriales</taxon>
        <taxon>Nocardiaceae</taxon>
        <taxon>Nocardia</taxon>
    </lineage>
</organism>
<evidence type="ECO:0000313" key="2">
    <source>
        <dbReference type="Proteomes" id="UP000247569"/>
    </source>
</evidence>